<dbReference type="KEGG" id="tng:GSTEN00030968G001"/>
<proteinExistence type="predicted"/>
<reference evidence="1" key="1">
    <citation type="journal article" date="2004" name="Nature">
        <title>Genome duplication in the teleost fish Tetraodon nigroviridis reveals the early vertebrate proto-karyotype.</title>
        <authorList>
            <person name="Jaillon O."/>
            <person name="Aury J.-M."/>
            <person name="Brunet F."/>
            <person name="Petit J.-L."/>
            <person name="Stange-Thomann N."/>
            <person name="Mauceli E."/>
            <person name="Bouneau L."/>
            <person name="Fischer C."/>
            <person name="Ozouf-Costaz C."/>
            <person name="Bernot A."/>
            <person name="Nicaud S."/>
            <person name="Jaffe D."/>
            <person name="Fisher S."/>
            <person name="Lutfalla G."/>
            <person name="Dossat C."/>
            <person name="Segurens B."/>
            <person name="Dasilva C."/>
            <person name="Salanoubat M."/>
            <person name="Levy M."/>
            <person name="Boudet N."/>
            <person name="Castellano S."/>
            <person name="Anthouard V."/>
            <person name="Jubin C."/>
            <person name="Castelli V."/>
            <person name="Katinka M."/>
            <person name="Vacherie B."/>
            <person name="Biemont C."/>
            <person name="Skalli Z."/>
            <person name="Cattolico L."/>
            <person name="Poulain J."/>
            <person name="De Berardinis V."/>
            <person name="Cruaud C."/>
            <person name="Duprat S."/>
            <person name="Brottier P."/>
            <person name="Coutanceau J.-P."/>
            <person name="Gouzy J."/>
            <person name="Parra G."/>
            <person name="Lardier G."/>
            <person name="Chapple C."/>
            <person name="McKernan K.J."/>
            <person name="McEwan P."/>
            <person name="Bosak S."/>
            <person name="Kellis M."/>
            <person name="Volff J.-N."/>
            <person name="Guigo R."/>
            <person name="Zody M.C."/>
            <person name="Mesirov J."/>
            <person name="Lindblad-Toh K."/>
            <person name="Birren B."/>
            <person name="Nusbaum C."/>
            <person name="Kahn D."/>
            <person name="Robinson-Rechavi M."/>
            <person name="Laudet V."/>
            <person name="Schachter V."/>
            <person name="Quetier F."/>
            <person name="Saurin W."/>
            <person name="Scarpelli C."/>
            <person name="Wincker P."/>
            <person name="Lander E.S."/>
            <person name="Weissenbach J."/>
            <person name="Roest Crollius H."/>
        </authorList>
    </citation>
    <scope>NUCLEOTIDE SEQUENCE [LARGE SCALE GENOMIC DNA]</scope>
</reference>
<sequence length="56" mass="6417">KSSVKWQKPRFSRKALMRCCLVRWIIASTQPQDKGERLTVNQLCGLLCFLCTGLTC</sequence>
<reference evidence="1" key="2">
    <citation type="submission" date="2004-02" db="EMBL/GenBank/DDBJ databases">
        <authorList>
            <consortium name="Genoscope"/>
            <consortium name="Whitehead Institute Centre for Genome Research"/>
        </authorList>
    </citation>
    <scope>NUCLEOTIDE SEQUENCE</scope>
</reference>
<evidence type="ECO:0000313" key="1">
    <source>
        <dbReference type="EMBL" id="CAG09620.1"/>
    </source>
</evidence>
<feature type="non-terminal residue" evidence="1">
    <location>
        <position position="1"/>
    </location>
</feature>
<dbReference type="EMBL" id="CAAE01015007">
    <property type="protein sequence ID" value="CAG09620.1"/>
    <property type="molecule type" value="Genomic_DNA"/>
</dbReference>
<protein>
    <submittedName>
        <fullName evidence="1">(spotted green pufferfish) hypothetical protein</fullName>
    </submittedName>
</protein>
<comment type="caution">
    <text evidence="1">The sequence shown here is derived from an EMBL/GenBank/DDBJ whole genome shotgun (WGS) entry which is preliminary data.</text>
</comment>
<name>Q4RPR2_TETNG</name>
<dbReference type="OrthoDB" id="8642588at2759"/>
<gene>
    <name evidence="1" type="ORF">GSTENG00030968001</name>
</gene>
<organism evidence="1">
    <name type="scientific">Tetraodon nigroviridis</name>
    <name type="common">Spotted green pufferfish</name>
    <name type="synonym">Chelonodon nigroviridis</name>
    <dbReference type="NCBI Taxonomy" id="99883"/>
    <lineage>
        <taxon>Eukaryota</taxon>
        <taxon>Metazoa</taxon>
        <taxon>Chordata</taxon>
        <taxon>Craniata</taxon>
        <taxon>Vertebrata</taxon>
        <taxon>Euteleostomi</taxon>
        <taxon>Actinopterygii</taxon>
        <taxon>Neopterygii</taxon>
        <taxon>Teleostei</taxon>
        <taxon>Neoteleostei</taxon>
        <taxon>Acanthomorphata</taxon>
        <taxon>Eupercaria</taxon>
        <taxon>Tetraodontiformes</taxon>
        <taxon>Tetradontoidea</taxon>
        <taxon>Tetraodontidae</taxon>
        <taxon>Tetraodon</taxon>
    </lineage>
</organism>
<accession>Q4RPR2</accession>
<dbReference type="AlphaFoldDB" id="Q4RPR2"/>